<evidence type="ECO:0000313" key="8">
    <source>
        <dbReference type="EMBL" id="KAF2660764.1"/>
    </source>
</evidence>
<feature type="compositionally biased region" description="Basic and acidic residues" evidence="5">
    <location>
        <begin position="517"/>
        <end position="526"/>
    </location>
</feature>
<keyword evidence="3 6" id="KW-1133">Transmembrane helix</keyword>
<keyword evidence="9" id="KW-1185">Reference proteome</keyword>
<dbReference type="SUPFAM" id="SSF103473">
    <property type="entry name" value="MFS general substrate transporter"/>
    <property type="match status" value="1"/>
</dbReference>
<protein>
    <submittedName>
        <fullName evidence="8">MFS transporter</fullName>
    </submittedName>
</protein>
<evidence type="ECO:0000256" key="4">
    <source>
        <dbReference type="ARBA" id="ARBA00023136"/>
    </source>
</evidence>
<name>A0A6A6TQ89_9PLEO</name>
<accession>A0A6A6TQ89</accession>
<feature type="transmembrane region" description="Helical" evidence="6">
    <location>
        <begin position="31"/>
        <end position="54"/>
    </location>
</feature>
<dbReference type="OrthoDB" id="10021397at2759"/>
<keyword evidence="2 6" id="KW-0812">Transmembrane</keyword>
<feature type="transmembrane region" description="Helical" evidence="6">
    <location>
        <begin position="66"/>
        <end position="85"/>
    </location>
</feature>
<evidence type="ECO:0000256" key="6">
    <source>
        <dbReference type="SAM" id="Phobius"/>
    </source>
</evidence>
<dbReference type="InterPro" id="IPR036259">
    <property type="entry name" value="MFS_trans_sf"/>
</dbReference>
<dbReference type="PANTHER" id="PTHR23501:SF198">
    <property type="entry name" value="AZOLE RESISTANCE PROTEIN 1-RELATED"/>
    <property type="match status" value="1"/>
</dbReference>
<dbReference type="Gene3D" id="1.20.1720.10">
    <property type="entry name" value="Multidrug resistance protein D"/>
    <property type="match status" value="1"/>
</dbReference>
<dbReference type="GO" id="GO:0022857">
    <property type="term" value="F:transmembrane transporter activity"/>
    <property type="evidence" value="ECO:0007669"/>
    <property type="project" value="InterPro"/>
</dbReference>
<evidence type="ECO:0000259" key="7">
    <source>
        <dbReference type="PROSITE" id="PS50850"/>
    </source>
</evidence>
<dbReference type="AlphaFoldDB" id="A0A6A6TQ89"/>
<feature type="transmembrane region" description="Helical" evidence="6">
    <location>
        <begin position="161"/>
        <end position="180"/>
    </location>
</feature>
<feature type="transmembrane region" description="Helical" evidence="6">
    <location>
        <begin position="186"/>
        <end position="204"/>
    </location>
</feature>
<feature type="transmembrane region" description="Helical" evidence="6">
    <location>
        <begin position="479"/>
        <end position="498"/>
    </location>
</feature>
<dbReference type="FunFam" id="1.20.1250.20:FF:000196">
    <property type="entry name" value="MFS toxin efflux pump (AflT)"/>
    <property type="match status" value="1"/>
</dbReference>
<feature type="transmembrane region" description="Helical" evidence="6">
    <location>
        <begin position="404"/>
        <end position="423"/>
    </location>
</feature>
<dbReference type="EMBL" id="MU004297">
    <property type="protein sequence ID" value="KAF2660764.1"/>
    <property type="molecule type" value="Genomic_DNA"/>
</dbReference>
<feature type="transmembrane region" description="Helical" evidence="6">
    <location>
        <begin position="371"/>
        <end position="392"/>
    </location>
</feature>
<dbReference type="Pfam" id="PF07690">
    <property type="entry name" value="MFS_1"/>
    <property type="match status" value="1"/>
</dbReference>
<evidence type="ECO:0000256" key="3">
    <source>
        <dbReference type="ARBA" id="ARBA00022989"/>
    </source>
</evidence>
<keyword evidence="4 6" id="KW-0472">Membrane</keyword>
<feature type="transmembrane region" description="Helical" evidence="6">
    <location>
        <begin position="277"/>
        <end position="298"/>
    </location>
</feature>
<dbReference type="GO" id="GO:0005886">
    <property type="term" value="C:plasma membrane"/>
    <property type="evidence" value="ECO:0007669"/>
    <property type="project" value="TreeGrafter"/>
</dbReference>
<proteinExistence type="predicted"/>
<evidence type="ECO:0000256" key="1">
    <source>
        <dbReference type="ARBA" id="ARBA00004141"/>
    </source>
</evidence>
<gene>
    <name evidence="8" type="ORF">K491DRAFT_701349</name>
</gene>
<organism evidence="8 9">
    <name type="scientific">Lophiostoma macrostomum CBS 122681</name>
    <dbReference type="NCBI Taxonomy" id="1314788"/>
    <lineage>
        <taxon>Eukaryota</taxon>
        <taxon>Fungi</taxon>
        <taxon>Dikarya</taxon>
        <taxon>Ascomycota</taxon>
        <taxon>Pezizomycotina</taxon>
        <taxon>Dothideomycetes</taxon>
        <taxon>Pleosporomycetidae</taxon>
        <taxon>Pleosporales</taxon>
        <taxon>Lophiostomataceae</taxon>
        <taxon>Lophiostoma</taxon>
    </lineage>
</organism>
<dbReference type="Proteomes" id="UP000799324">
    <property type="component" value="Unassembled WGS sequence"/>
</dbReference>
<feature type="region of interest" description="Disordered" evidence="5">
    <location>
        <begin position="517"/>
        <end position="545"/>
    </location>
</feature>
<dbReference type="PROSITE" id="PS50850">
    <property type="entry name" value="MFS"/>
    <property type="match status" value="1"/>
</dbReference>
<dbReference type="PANTHER" id="PTHR23501">
    <property type="entry name" value="MAJOR FACILITATOR SUPERFAMILY"/>
    <property type="match status" value="1"/>
</dbReference>
<feature type="transmembrane region" description="Helical" evidence="6">
    <location>
        <begin position="97"/>
        <end position="122"/>
    </location>
</feature>
<feature type="transmembrane region" description="Helical" evidence="6">
    <location>
        <begin position="344"/>
        <end position="365"/>
    </location>
</feature>
<dbReference type="InterPro" id="IPR020846">
    <property type="entry name" value="MFS_dom"/>
</dbReference>
<dbReference type="Gene3D" id="1.20.1250.20">
    <property type="entry name" value="MFS general substrate transporter like domains"/>
    <property type="match status" value="1"/>
</dbReference>
<feature type="transmembrane region" description="Helical" evidence="6">
    <location>
        <begin position="318"/>
        <end position="337"/>
    </location>
</feature>
<sequence length="545" mass="58413">MESPATIPDAEPTESQASGVVFTTKLQFSAILSALVFSIFTVALDGTIIVTAIPKITDDYQALSDVGWYGSAFTLPSAALVPLFGKLYALFSTKWTFLTALFVFEIGSLVSAVAPSSVVFVVGRAISGAGSAGIFNGALVTISMITPLAKRPAYQSIIGGVYAVATITAPLIGGVFTDYVSWRWCFYINLPIGAVAAAMLVVVLHLPRPPKQNKTLIELFWSLDLLGQLLFLPSVSSGRIIALMVVFGTLFLGFIIVELRMGDSATVPFRIAAKRNIAAASLFGFFNYSQFFLLIYFLPIYFQAVKGTTAKQSGIDTIPLIMTNNIASLLAGFLTTLFGTYVQYFFACSILASIGTGLMTTLQVHSPPPNWIGYQVLSGFGTGLALALPQVAVQPSVAPADIPIGISVAIFSQFFGAALFVSVGNNIVNTKLVDGVRSLNIPDLDATTIVQTGATKLRTKVPANYLGGVLEAYNEALRWVFRLAVIMACLSVLAVLPLEWTNLKRVRQEDGAMEGNLRRAEVRDEQLSQGPVAITSQEDKQQLPV</sequence>
<reference evidence="8" key="1">
    <citation type="journal article" date="2020" name="Stud. Mycol.">
        <title>101 Dothideomycetes genomes: a test case for predicting lifestyles and emergence of pathogens.</title>
        <authorList>
            <person name="Haridas S."/>
            <person name="Albert R."/>
            <person name="Binder M."/>
            <person name="Bloem J."/>
            <person name="Labutti K."/>
            <person name="Salamov A."/>
            <person name="Andreopoulos B."/>
            <person name="Baker S."/>
            <person name="Barry K."/>
            <person name="Bills G."/>
            <person name="Bluhm B."/>
            <person name="Cannon C."/>
            <person name="Castanera R."/>
            <person name="Culley D."/>
            <person name="Daum C."/>
            <person name="Ezra D."/>
            <person name="Gonzalez J."/>
            <person name="Henrissat B."/>
            <person name="Kuo A."/>
            <person name="Liang C."/>
            <person name="Lipzen A."/>
            <person name="Lutzoni F."/>
            <person name="Magnuson J."/>
            <person name="Mondo S."/>
            <person name="Nolan M."/>
            <person name="Ohm R."/>
            <person name="Pangilinan J."/>
            <person name="Park H.-J."/>
            <person name="Ramirez L."/>
            <person name="Alfaro M."/>
            <person name="Sun H."/>
            <person name="Tritt A."/>
            <person name="Yoshinaga Y."/>
            <person name="Zwiers L.-H."/>
            <person name="Turgeon B."/>
            <person name="Goodwin S."/>
            <person name="Spatafora J."/>
            <person name="Crous P."/>
            <person name="Grigoriev I."/>
        </authorList>
    </citation>
    <scope>NUCLEOTIDE SEQUENCE</scope>
    <source>
        <strain evidence="8">CBS 122681</strain>
    </source>
</reference>
<dbReference type="CDD" id="cd17502">
    <property type="entry name" value="MFS_Azr1_MDR_like"/>
    <property type="match status" value="1"/>
</dbReference>
<comment type="subcellular location">
    <subcellularLocation>
        <location evidence="1">Membrane</location>
        <topology evidence="1">Multi-pass membrane protein</topology>
    </subcellularLocation>
</comment>
<feature type="transmembrane region" description="Helical" evidence="6">
    <location>
        <begin position="240"/>
        <end position="257"/>
    </location>
</feature>
<evidence type="ECO:0000256" key="2">
    <source>
        <dbReference type="ARBA" id="ARBA00022692"/>
    </source>
</evidence>
<feature type="transmembrane region" description="Helical" evidence="6">
    <location>
        <begin position="128"/>
        <end position="149"/>
    </location>
</feature>
<dbReference type="InterPro" id="IPR011701">
    <property type="entry name" value="MFS"/>
</dbReference>
<evidence type="ECO:0000313" key="9">
    <source>
        <dbReference type="Proteomes" id="UP000799324"/>
    </source>
</evidence>
<evidence type="ECO:0000256" key="5">
    <source>
        <dbReference type="SAM" id="MobiDB-lite"/>
    </source>
</evidence>
<feature type="domain" description="Major facilitator superfamily (MFS) profile" evidence="7">
    <location>
        <begin position="31"/>
        <end position="503"/>
    </location>
</feature>